<proteinExistence type="predicted"/>
<dbReference type="SFLD" id="SFLDS00003">
    <property type="entry name" value="Haloacid_Dehalogenase"/>
    <property type="match status" value="1"/>
</dbReference>
<evidence type="ECO:0000313" key="2">
    <source>
        <dbReference type="Proteomes" id="UP001172083"/>
    </source>
</evidence>
<organism evidence="1 2">
    <name type="scientific">Agaribacillus aureus</name>
    <dbReference type="NCBI Taxonomy" id="3051825"/>
    <lineage>
        <taxon>Bacteria</taxon>
        <taxon>Pseudomonadati</taxon>
        <taxon>Bacteroidota</taxon>
        <taxon>Cytophagia</taxon>
        <taxon>Cytophagales</taxon>
        <taxon>Splendidivirgaceae</taxon>
        <taxon>Agaribacillus</taxon>
    </lineage>
</organism>
<dbReference type="NCBIfam" id="TIGR01549">
    <property type="entry name" value="HAD-SF-IA-v1"/>
    <property type="match status" value="1"/>
</dbReference>
<keyword evidence="2" id="KW-1185">Reference proteome</keyword>
<reference evidence="1" key="1">
    <citation type="submission" date="2023-06" db="EMBL/GenBank/DDBJ databases">
        <title>Genomic of Agaribacillus aureum.</title>
        <authorList>
            <person name="Wang G."/>
        </authorList>
    </citation>
    <scope>NUCLEOTIDE SEQUENCE</scope>
    <source>
        <strain evidence="1">BMA12</strain>
    </source>
</reference>
<dbReference type="Gene3D" id="3.40.50.1000">
    <property type="entry name" value="HAD superfamily/HAD-like"/>
    <property type="match status" value="1"/>
</dbReference>
<dbReference type="InterPro" id="IPR036412">
    <property type="entry name" value="HAD-like_sf"/>
</dbReference>
<dbReference type="Proteomes" id="UP001172083">
    <property type="component" value="Unassembled WGS sequence"/>
</dbReference>
<dbReference type="SFLD" id="SFLDG01129">
    <property type="entry name" value="C1.5:_HAD__Beta-PGM__Phosphata"/>
    <property type="match status" value="1"/>
</dbReference>
<protein>
    <submittedName>
        <fullName evidence="1">HAD-IA family hydrolase</fullName>
    </submittedName>
</protein>
<dbReference type="SFLD" id="SFLDG01135">
    <property type="entry name" value="C1.5.6:_HAD__Beta-PGM__Phospha"/>
    <property type="match status" value="1"/>
</dbReference>
<comment type="caution">
    <text evidence="1">The sequence shown here is derived from an EMBL/GenBank/DDBJ whole genome shotgun (WGS) entry which is preliminary data.</text>
</comment>
<dbReference type="SUPFAM" id="SSF56784">
    <property type="entry name" value="HAD-like"/>
    <property type="match status" value="1"/>
</dbReference>
<evidence type="ECO:0000313" key="1">
    <source>
        <dbReference type="EMBL" id="MDN5213730.1"/>
    </source>
</evidence>
<keyword evidence="1" id="KW-0378">Hydrolase</keyword>
<gene>
    <name evidence="1" type="ORF">QQ020_16780</name>
</gene>
<dbReference type="PANTHER" id="PTHR43434">
    <property type="entry name" value="PHOSPHOGLYCOLATE PHOSPHATASE"/>
    <property type="match status" value="1"/>
</dbReference>
<dbReference type="RefSeq" id="WP_346759067.1">
    <property type="nucleotide sequence ID" value="NZ_JAUJEB010000003.1"/>
</dbReference>
<accession>A0ABT8L7J9</accession>
<dbReference type="InterPro" id="IPR023198">
    <property type="entry name" value="PGP-like_dom2"/>
</dbReference>
<dbReference type="Gene3D" id="1.10.150.240">
    <property type="entry name" value="Putative phosphatase, domain 2"/>
    <property type="match status" value="1"/>
</dbReference>
<dbReference type="EMBL" id="JAUJEB010000003">
    <property type="protein sequence ID" value="MDN5213730.1"/>
    <property type="molecule type" value="Genomic_DNA"/>
</dbReference>
<dbReference type="GO" id="GO:0016787">
    <property type="term" value="F:hydrolase activity"/>
    <property type="evidence" value="ECO:0007669"/>
    <property type="project" value="UniProtKB-KW"/>
</dbReference>
<dbReference type="PANTHER" id="PTHR43434:SF19">
    <property type="entry name" value="PHOSPHONOACETALDEHYDE HYDROLASE"/>
    <property type="match status" value="1"/>
</dbReference>
<name>A0ABT8L7J9_9BACT</name>
<dbReference type="InterPro" id="IPR006439">
    <property type="entry name" value="HAD-SF_hydro_IA"/>
</dbReference>
<sequence length="234" mass="25985">MTDTGTNTQRIKAVVFDMAGTTVDEGKKVYDCVRKTLQKYDLYFSLDEIMESIGGMNKKEGIKKMMLLKWESATDEQLDEAAAIFTNMVEEAYRTSNSIKEMPGASDLFAHLRKNDVKVILDTGYARSTADLLISKMGWDDRNLIDFSVTSDEVSQGRPSPMMIEKALTHFNIDSAREVAKVGDTRSDVEEGLNAGCRYVVGMISSQYTEDEMLAMGATHAISSLGELKEIVTT</sequence>
<dbReference type="InterPro" id="IPR050155">
    <property type="entry name" value="HAD-like_hydrolase_sf"/>
</dbReference>
<dbReference type="Pfam" id="PF00702">
    <property type="entry name" value="Hydrolase"/>
    <property type="match status" value="1"/>
</dbReference>
<dbReference type="InterPro" id="IPR023214">
    <property type="entry name" value="HAD_sf"/>
</dbReference>